<gene>
    <name evidence="2" type="ORF">LTR16_003447</name>
</gene>
<evidence type="ECO:0000313" key="3">
    <source>
        <dbReference type="Proteomes" id="UP001357485"/>
    </source>
</evidence>
<protein>
    <recommendedName>
        <fullName evidence="4">AB hydrolase-1 domain-containing protein</fullName>
    </recommendedName>
</protein>
<evidence type="ECO:0000313" key="2">
    <source>
        <dbReference type="EMBL" id="KAK5201215.1"/>
    </source>
</evidence>
<dbReference type="SUPFAM" id="SSF53474">
    <property type="entry name" value="alpha/beta-Hydrolases"/>
    <property type="match status" value="1"/>
</dbReference>
<dbReference type="Gene3D" id="3.40.50.1820">
    <property type="entry name" value="alpha/beta hydrolase"/>
    <property type="match status" value="1"/>
</dbReference>
<sequence length="190" mass="19670">MSPDKTSLSATTPPPKPSTPLSAYASVSHPPHLDALKAYSAQPCTIQPLSFKVPDGPGGGVPGFLHLPASYSTRNPSPGRCPRTAAIMLSGAGGGVVGPSSIYLSLASKLASLRDGIPALRLDYRYPARNKYCVRDVQAALQHLSVTYSVSRFVLIGWSFGGAPVFTVAGDDARVVGCATVASQTAETEG</sequence>
<comment type="caution">
    <text evidence="2">The sequence shown here is derived from an EMBL/GenBank/DDBJ whole genome shotgun (WGS) entry which is preliminary data.</text>
</comment>
<feature type="non-terminal residue" evidence="2">
    <location>
        <position position="190"/>
    </location>
</feature>
<reference evidence="2 3" key="1">
    <citation type="submission" date="2023-08" db="EMBL/GenBank/DDBJ databases">
        <title>Black Yeasts Isolated from many extreme environments.</title>
        <authorList>
            <person name="Coleine C."/>
            <person name="Stajich J.E."/>
            <person name="Selbmann L."/>
        </authorList>
    </citation>
    <scope>NUCLEOTIDE SEQUENCE [LARGE SCALE GENOMIC DNA]</scope>
    <source>
        <strain evidence="2 3">CCFEE 536</strain>
    </source>
</reference>
<accession>A0ABR0LQ99</accession>
<dbReference type="Proteomes" id="UP001357485">
    <property type="component" value="Unassembled WGS sequence"/>
</dbReference>
<name>A0ABR0LQ99_9PEZI</name>
<proteinExistence type="predicted"/>
<dbReference type="InterPro" id="IPR029058">
    <property type="entry name" value="AB_hydrolase_fold"/>
</dbReference>
<feature type="compositionally biased region" description="Low complexity" evidence="1">
    <location>
        <begin position="1"/>
        <end position="11"/>
    </location>
</feature>
<evidence type="ECO:0008006" key="4">
    <source>
        <dbReference type="Google" id="ProtNLM"/>
    </source>
</evidence>
<organism evidence="2 3">
    <name type="scientific">Cryomyces antarcticus</name>
    <dbReference type="NCBI Taxonomy" id="329879"/>
    <lineage>
        <taxon>Eukaryota</taxon>
        <taxon>Fungi</taxon>
        <taxon>Dikarya</taxon>
        <taxon>Ascomycota</taxon>
        <taxon>Pezizomycotina</taxon>
        <taxon>Dothideomycetes</taxon>
        <taxon>Dothideomycetes incertae sedis</taxon>
        <taxon>Cryomyces</taxon>
    </lineage>
</organism>
<evidence type="ECO:0000256" key="1">
    <source>
        <dbReference type="SAM" id="MobiDB-lite"/>
    </source>
</evidence>
<feature type="region of interest" description="Disordered" evidence="1">
    <location>
        <begin position="1"/>
        <end position="24"/>
    </location>
</feature>
<keyword evidence="3" id="KW-1185">Reference proteome</keyword>
<dbReference type="EMBL" id="JAVRRA010016774">
    <property type="protein sequence ID" value="KAK5201215.1"/>
    <property type="molecule type" value="Genomic_DNA"/>
</dbReference>